<feature type="domain" description="DUF218" evidence="2">
    <location>
        <begin position="42"/>
        <end position="190"/>
    </location>
</feature>
<dbReference type="STRING" id="1802283.A3H71_01855"/>
<proteinExistence type="predicted"/>
<protein>
    <recommendedName>
        <fullName evidence="2">DUF218 domain-containing protein</fullName>
    </recommendedName>
</protein>
<evidence type="ECO:0000256" key="1">
    <source>
        <dbReference type="SAM" id="Phobius"/>
    </source>
</evidence>
<keyword evidence="1" id="KW-0812">Transmembrane</keyword>
<comment type="caution">
    <text evidence="3">The sequence shown here is derived from an EMBL/GenBank/DDBJ whole genome shotgun (WGS) entry which is preliminary data.</text>
</comment>
<sequence length="210" mass="23742">MQYVLGVTGIAIGAAVAGFTAFVQITRRIGITQKDPSATVADAIVVHTYCPKRSHIPRRGQLVVESACRLACDINVPLILAVGHTVPRESRTEAEIYRDYIKQHLPTCLGRVILGQNPEAQDTYQETKEAVRLLTLCGYKSLFVVGLQPHLPRITKHWAKLGGQLKITYVAVEGPKRYYIWEFLMFVSEWFIPPQSRRRRFVLNLVGRKK</sequence>
<evidence type="ECO:0000313" key="3">
    <source>
        <dbReference type="EMBL" id="OHA10311.1"/>
    </source>
</evidence>
<dbReference type="InterPro" id="IPR003848">
    <property type="entry name" value="DUF218"/>
</dbReference>
<accession>A0A1G2LHL3</accession>
<organism evidence="3 4">
    <name type="scientific">Candidatus Sungbacteria bacterium RIFCSPLOWO2_02_FULL_48_13b</name>
    <dbReference type="NCBI Taxonomy" id="1802283"/>
    <lineage>
        <taxon>Bacteria</taxon>
        <taxon>Candidatus Sungiibacteriota</taxon>
    </lineage>
</organism>
<gene>
    <name evidence="3" type="ORF">A3H71_01855</name>
</gene>
<name>A0A1G2LHL3_9BACT</name>
<keyword evidence="1" id="KW-1133">Transmembrane helix</keyword>
<keyword evidence="1" id="KW-0472">Membrane</keyword>
<dbReference type="EMBL" id="MHQV01000032">
    <property type="protein sequence ID" value="OHA10311.1"/>
    <property type="molecule type" value="Genomic_DNA"/>
</dbReference>
<evidence type="ECO:0000259" key="2">
    <source>
        <dbReference type="Pfam" id="PF02698"/>
    </source>
</evidence>
<feature type="transmembrane region" description="Helical" evidence="1">
    <location>
        <begin position="6"/>
        <end position="25"/>
    </location>
</feature>
<dbReference type="AlphaFoldDB" id="A0A1G2LHL3"/>
<reference evidence="3 4" key="1">
    <citation type="journal article" date="2016" name="Nat. Commun.">
        <title>Thousands of microbial genomes shed light on interconnected biogeochemical processes in an aquifer system.</title>
        <authorList>
            <person name="Anantharaman K."/>
            <person name="Brown C.T."/>
            <person name="Hug L.A."/>
            <person name="Sharon I."/>
            <person name="Castelle C.J."/>
            <person name="Probst A.J."/>
            <person name="Thomas B.C."/>
            <person name="Singh A."/>
            <person name="Wilkins M.J."/>
            <person name="Karaoz U."/>
            <person name="Brodie E.L."/>
            <person name="Williams K.H."/>
            <person name="Hubbard S.S."/>
            <person name="Banfield J.F."/>
        </authorList>
    </citation>
    <scope>NUCLEOTIDE SEQUENCE [LARGE SCALE GENOMIC DNA]</scope>
</reference>
<dbReference type="Pfam" id="PF02698">
    <property type="entry name" value="DUF218"/>
    <property type="match status" value="1"/>
</dbReference>
<evidence type="ECO:0000313" key="4">
    <source>
        <dbReference type="Proteomes" id="UP000179052"/>
    </source>
</evidence>
<dbReference type="Proteomes" id="UP000179052">
    <property type="component" value="Unassembled WGS sequence"/>
</dbReference>